<feature type="compositionally biased region" description="Basic and acidic residues" evidence="1">
    <location>
        <begin position="235"/>
        <end position="245"/>
    </location>
</feature>
<feature type="compositionally biased region" description="Acidic residues" evidence="1">
    <location>
        <begin position="187"/>
        <end position="200"/>
    </location>
</feature>
<evidence type="ECO:0000313" key="5">
    <source>
        <dbReference type="Proteomes" id="UP001287286"/>
    </source>
</evidence>
<sequence>MADIQLGEAEPIPQGSSDAAIVSLPDEDLIDYDSDDASPTVAEAKKSSNEDTLAVNAPHEVVGDSNSPVASGIGTEPALAANGTHISRDNEDDAMMDQAAIGEEDSHGESDSVAVRDAKGGEEEQADVHEIDYDHDDVDYQASDHDSDHSASAATAPQPPSRAEGIQDTSAIGMPEPEDQAEHFEIDWEEPDADGDEEASDGAVTHSTSEQQATEPAEPADAVENGPSSAAEGSVDGHDYNETSSHELLGQGAPKSGEFPEIHVWYRGEEYPFFSQSSDGFFGHVSILDESMATILSELRSMLDDEIGEQDELVLQVDKLGLEFAESSPSAVLSTVTLHKVLDLMDSLVKNEDPESYTQLYTYLFTRPDTLKRFKFLQDSATVDKKGLGDVLYIFRAPADGSLPGVDDAEELDKQESLTQEGLAGNDAFVGVVGEFGEDFFGADEVTNPQEFAPAAAMGHGTEKDIEAEEATGDLATTDMMDAPLPGHNTTIDLERDQGPLTGVSGAHATESKVEDLFEAPELETREANAVGAQAPHVDEDLIEYTDDKIETAGEDSITGDRVLPNWPEDFSTTKSAGLQQVGSAAVGGGLVDDNAGNDDAIIQVNALRSDDDLGDYNDQNPSENSITGMKPGTAQVAANTLAAPGSRDTTDDVHAEQVPNASGLKTAARHIRSTSDISISFSEAGPDQVPPALTEGASPSLQIFNLDDAAASGTELLETESEAAALLESEVLDADLPNDQDDLSEIDWAAEEDDGVGGGLDEAQATAVKRSLPDDDAYDGNDVKRHRPT</sequence>
<dbReference type="InterPro" id="IPR018822">
    <property type="entry name" value="UPF0646"/>
</dbReference>
<proteinExistence type="predicted"/>
<dbReference type="EMBL" id="JAWRVI010000016">
    <property type="protein sequence ID" value="KAK4090229.1"/>
    <property type="molecule type" value="Genomic_DNA"/>
</dbReference>
<evidence type="ECO:0000313" key="4">
    <source>
        <dbReference type="Proteomes" id="UP000078240"/>
    </source>
</evidence>
<feature type="compositionally biased region" description="Polar residues" evidence="1">
    <location>
        <begin position="618"/>
        <end position="628"/>
    </location>
</feature>
<reference evidence="2 5" key="3">
    <citation type="journal article" date="2024" name="Microbiol. Resour. Announc.">
        <title>Genome annotations for the ascomycete fungi Trichoderma harzianum, Trichoderma aggressivum, and Purpureocillium lilacinum.</title>
        <authorList>
            <person name="Beijen E.P.W."/>
            <person name="Ohm R.A."/>
        </authorList>
    </citation>
    <scope>NUCLEOTIDE SEQUENCE [LARGE SCALE GENOMIC DNA]</scope>
    <source>
        <strain evidence="2 5">CBS 150709</strain>
    </source>
</reference>
<dbReference type="AlphaFoldDB" id="A0A179HCB2"/>
<reference evidence="3 4" key="1">
    <citation type="submission" date="2016-01" db="EMBL/GenBank/DDBJ databases">
        <title>Biosynthesis of antibiotic leucinostatins and their inhibition on Phytophthora in bio-control Purpureocillium lilacinum.</title>
        <authorList>
            <person name="Wang G."/>
            <person name="Liu Z."/>
            <person name="Lin R."/>
            <person name="Li E."/>
            <person name="Mao Z."/>
            <person name="Ling J."/>
            <person name="Yin W."/>
            <person name="Xie B."/>
        </authorList>
    </citation>
    <scope>NUCLEOTIDE SEQUENCE [LARGE SCALE GENOMIC DNA]</scope>
    <source>
        <strain evidence="3">PLBJ-1</strain>
    </source>
</reference>
<name>A0A179HCB2_PURLI</name>
<dbReference type="EMBL" id="LSBH01000001">
    <property type="protein sequence ID" value="OAQ87099.1"/>
    <property type="molecule type" value="Genomic_DNA"/>
</dbReference>
<dbReference type="Proteomes" id="UP001287286">
    <property type="component" value="Unassembled WGS sequence"/>
</dbReference>
<organism evidence="3 4">
    <name type="scientific">Purpureocillium lilacinum</name>
    <name type="common">Paecilomyces lilacinus</name>
    <dbReference type="NCBI Taxonomy" id="33203"/>
    <lineage>
        <taxon>Eukaryota</taxon>
        <taxon>Fungi</taxon>
        <taxon>Dikarya</taxon>
        <taxon>Ascomycota</taxon>
        <taxon>Pezizomycotina</taxon>
        <taxon>Sordariomycetes</taxon>
        <taxon>Hypocreomycetidae</taxon>
        <taxon>Hypocreales</taxon>
        <taxon>Ophiocordycipitaceae</taxon>
        <taxon>Purpureocillium</taxon>
    </lineage>
</organism>
<reference evidence="2" key="2">
    <citation type="submission" date="2023-11" db="EMBL/GenBank/DDBJ databases">
        <authorList>
            <person name="Beijen E."/>
            <person name="Ohm R.A."/>
        </authorList>
    </citation>
    <scope>NUCLEOTIDE SEQUENCE</scope>
    <source>
        <strain evidence="2">CBS 150709</strain>
    </source>
</reference>
<dbReference type="Pfam" id="PF10336">
    <property type="entry name" value="DUF2420"/>
    <property type="match status" value="1"/>
</dbReference>
<keyword evidence="5" id="KW-1185">Reference proteome</keyword>
<feature type="region of interest" description="Disordered" evidence="1">
    <location>
        <begin position="732"/>
        <end position="790"/>
    </location>
</feature>
<comment type="caution">
    <text evidence="3">The sequence shown here is derived from an EMBL/GenBank/DDBJ whole genome shotgun (WGS) entry which is preliminary data.</text>
</comment>
<protein>
    <submittedName>
        <fullName evidence="3">Uncharacterized protein</fullName>
    </submittedName>
</protein>
<feature type="compositionally biased region" description="Acidic residues" evidence="1">
    <location>
        <begin position="732"/>
        <end position="756"/>
    </location>
</feature>
<feature type="region of interest" description="Disordered" evidence="1">
    <location>
        <begin position="611"/>
        <end position="631"/>
    </location>
</feature>
<feature type="region of interest" description="Disordered" evidence="1">
    <location>
        <begin position="29"/>
        <end position="255"/>
    </location>
</feature>
<dbReference type="Proteomes" id="UP000078240">
    <property type="component" value="Unassembled WGS sequence"/>
</dbReference>
<feature type="compositionally biased region" description="Polar residues" evidence="1">
    <location>
        <begin position="205"/>
        <end position="214"/>
    </location>
</feature>
<gene>
    <name evidence="2" type="ORF">Purlil1_5400</name>
    <name evidence="3" type="ORF">VFPBJ_01139</name>
</gene>
<feature type="compositionally biased region" description="Basic and acidic residues" evidence="1">
    <location>
        <begin position="104"/>
        <end position="132"/>
    </location>
</feature>
<evidence type="ECO:0000313" key="2">
    <source>
        <dbReference type="EMBL" id="KAK4090229.1"/>
    </source>
</evidence>
<evidence type="ECO:0000313" key="3">
    <source>
        <dbReference type="EMBL" id="OAQ87099.1"/>
    </source>
</evidence>
<evidence type="ECO:0000256" key="1">
    <source>
        <dbReference type="SAM" id="MobiDB-lite"/>
    </source>
</evidence>
<accession>A0A179HCB2</accession>